<dbReference type="PROSITE" id="PS51198">
    <property type="entry name" value="UVRD_HELICASE_ATP_BIND"/>
    <property type="match status" value="1"/>
</dbReference>
<dbReference type="Gene3D" id="3.40.50.300">
    <property type="entry name" value="P-loop containing nucleotide triphosphate hydrolases"/>
    <property type="match status" value="3"/>
</dbReference>
<dbReference type="InterPro" id="IPR027417">
    <property type="entry name" value="P-loop_NTPase"/>
</dbReference>
<feature type="domain" description="UvrD-like helicase ATP-binding" evidence="6">
    <location>
        <begin position="195"/>
        <end position="597"/>
    </location>
</feature>
<evidence type="ECO:0000256" key="3">
    <source>
        <dbReference type="ARBA" id="ARBA00022806"/>
    </source>
</evidence>
<dbReference type="GO" id="GO:0003677">
    <property type="term" value="F:DNA binding"/>
    <property type="evidence" value="ECO:0007669"/>
    <property type="project" value="InterPro"/>
</dbReference>
<dbReference type="GO" id="GO:0005524">
    <property type="term" value="F:ATP binding"/>
    <property type="evidence" value="ECO:0007669"/>
    <property type="project" value="UniProtKB-UniRule"/>
</dbReference>
<proteinExistence type="predicted"/>
<dbReference type="InterPro" id="IPR013986">
    <property type="entry name" value="DExx_box_DNA_helicase_dom_sf"/>
</dbReference>
<keyword evidence="8" id="KW-1185">Reference proteome</keyword>
<evidence type="ECO:0000256" key="2">
    <source>
        <dbReference type="ARBA" id="ARBA00022801"/>
    </source>
</evidence>
<feature type="binding site" evidence="5">
    <location>
        <begin position="216"/>
        <end position="223"/>
    </location>
    <ligand>
        <name>ATP</name>
        <dbReference type="ChEBI" id="CHEBI:30616"/>
    </ligand>
</feature>
<keyword evidence="4 5" id="KW-0067">ATP-binding</keyword>
<dbReference type="AlphaFoldDB" id="A0A927LZP4"/>
<accession>A0A927LZP4</accession>
<dbReference type="Proteomes" id="UP000649753">
    <property type="component" value="Unassembled WGS sequence"/>
</dbReference>
<dbReference type="PANTHER" id="PTHR11070:SF45">
    <property type="entry name" value="DNA 3'-5' HELICASE"/>
    <property type="match status" value="1"/>
</dbReference>
<evidence type="ECO:0000313" key="7">
    <source>
        <dbReference type="EMBL" id="MBE1485493.1"/>
    </source>
</evidence>
<evidence type="ECO:0000256" key="1">
    <source>
        <dbReference type="ARBA" id="ARBA00022741"/>
    </source>
</evidence>
<keyword evidence="2 5" id="KW-0378">Hydrolase</keyword>
<sequence>MNSRTASVFDLPDSLLAKADPTLIADDEQHFAAIAESLERTIADLSDRLDTARRAPGGKGRQAVDRDQEVRRLTARLRALRRFGLDLCLGHMVPAGDSEPVYIGRQGLVDSEGRRLLLDWRSPAAEPFFGATHATPMGLTSRRRYRWTRGRISDYWDEVFTSEGLEGHAALDDQSAFIASLGGSRSPRMRDVLSTIQADQDAIIRAGSGGALVVDGGPGTGKTVVALHRTAYLLYSDPRLHHRRGGVLFVGPHQPYLAYVSDVLPSLGEEDVQTCTLRDLVAEGASATVETDPDVARLKSSADLVKAIEAAVRFYEEPPTEGMKVTTPWSSIWLSADDWAEAFDAPEPGIPHNEARDEILTALLTILMDRHDANVPTDQLRTSLLRNRELHTAVNRAWPLLEAADLVADLWSVPAYLRRCAPWLSPDDVRKLRRADPRAWTVSDLPLLDAARQRLGDPEASRRKRRDDAVLAAERERMARVVDDLLDADVYDDGEGLLTMLRQQDMRDALVDETALARTDPDSLAGPFAHIVVDEAQELTDAQWQMLLLRCPSRSFTIVGDRAQARHGFTESWQERLERIGLGRINLASLGINYRTPEEVMAEAEPVIRAVLPDANVPISIRSGGVPVVHGSASDLGPILDAWLAAHAEGIACVIGDPTFRATPRVRSLTPELSKGMEFDLVVLVDPEAFGEGIEGAVDRYVAMTRATRQLVLLTSADVGRGAVTAD</sequence>
<evidence type="ECO:0000259" key="6">
    <source>
        <dbReference type="PROSITE" id="PS51198"/>
    </source>
</evidence>
<comment type="caution">
    <text evidence="7">The sequence shown here is derived from an EMBL/GenBank/DDBJ whole genome shotgun (WGS) entry which is preliminary data.</text>
</comment>
<keyword evidence="1 5" id="KW-0547">Nucleotide-binding</keyword>
<protein>
    <recommendedName>
        <fullName evidence="6">UvrD-like helicase ATP-binding domain-containing protein</fullName>
    </recommendedName>
</protein>
<dbReference type="GO" id="GO:0043138">
    <property type="term" value="F:3'-5' DNA helicase activity"/>
    <property type="evidence" value="ECO:0007669"/>
    <property type="project" value="TreeGrafter"/>
</dbReference>
<dbReference type="NCBIfam" id="NF041254">
    <property type="entry name" value="motor_HelR"/>
    <property type="match status" value="1"/>
</dbReference>
<dbReference type="SUPFAM" id="SSF52540">
    <property type="entry name" value="P-loop containing nucleoside triphosphate hydrolases"/>
    <property type="match status" value="1"/>
</dbReference>
<dbReference type="GO" id="GO:0005829">
    <property type="term" value="C:cytosol"/>
    <property type="evidence" value="ECO:0007669"/>
    <property type="project" value="TreeGrafter"/>
</dbReference>
<dbReference type="PANTHER" id="PTHR11070">
    <property type="entry name" value="UVRD / RECB / PCRA DNA HELICASE FAMILY MEMBER"/>
    <property type="match status" value="1"/>
</dbReference>
<dbReference type="RefSeq" id="WP_192765672.1">
    <property type="nucleotide sequence ID" value="NZ_JADBEB010000001.1"/>
</dbReference>
<reference evidence="7" key="1">
    <citation type="submission" date="2020-10" db="EMBL/GenBank/DDBJ databases">
        <title>Sequencing the genomes of 1000 actinobacteria strains.</title>
        <authorList>
            <person name="Klenk H.-P."/>
        </authorList>
    </citation>
    <scope>NUCLEOTIDE SEQUENCE</scope>
    <source>
        <strain evidence="7">DSM 46832</strain>
    </source>
</reference>
<dbReference type="GO" id="GO:0016787">
    <property type="term" value="F:hydrolase activity"/>
    <property type="evidence" value="ECO:0007669"/>
    <property type="project" value="UniProtKB-UniRule"/>
</dbReference>
<keyword evidence="3 5" id="KW-0347">Helicase</keyword>
<dbReference type="InterPro" id="IPR000212">
    <property type="entry name" value="DNA_helicase_UvrD/REP"/>
</dbReference>
<dbReference type="InterPro" id="IPR014016">
    <property type="entry name" value="UvrD-like_ATP-bd"/>
</dbReference>
<gene>
    <name evidence="7" type="ORF">H4W31_001131</name>
</gene>
<evidence type="ECO:0000256" key="4">
    <source>
        <dbReference type="ARBA" id="ARBA00022840"/>
    </source>
</evidence>
<dbReference type="GO" id="GO:0000725">
    <property type="term" value="P:recombinational repair"/>
    <property type="evidence" value="ECO:0007669"/>
    <property type="project" value="TreeGrafter"/>
</dbReference>
<dbReference type="EMBL" id="JADBEB010000001">
    <property type="protein sequence ID" value="MBE1485493.1"/>
    <property type="molecule type" value="Genomic_DNA"/>
</dbReference>
<name>A0A927LZP4_9ACTN</name>
<dbReference type="Gene3D" id="1.10.10.160">
    <property type="match status" value="1"/>
</dbReference>
<organism evidence="7 8">
    <name type="scientific">Plantactinospora soyae</name>
    <dbReference type="NCBI Taxonomy" id="1544732"/>
    <lineage>
        <taxon>Bacteria</taxon>
        <taxon>Bacillati</taxon>
        <taxon>Actinomycetota</taxon>
        <taxon>Actinomycetes</taxon>
        <taxon>Micromonosporales</taxon>
        <taxon>Micromonosporaceae</taxon>
        <taxon>Plantactinospora</taxon>
    </lineage>
</organism>
<evidence type="ECO:0000256" key="5">
    <source>
        <dbReference type="PROSITE-ProRule" id="PRU00560"/>
    </source>
</evidence>
<evidence type="ECO:0000313" key="8">
    <source>
        <dbReference type="Proteomes" id="UP000649753"/>
    </source>
</evidence>